<keyword evidence="1" id="KW-1133">Transmembrane helix</keyword>
<name>A0ABT9Z3N9_9BACI</name>
<feature type="transmembrane region" description="Helical" evidence="1">
    <location>
        <begin position="54"/>
        <end position="71"/>
    </location>
</feature>
<keyword evidence="3" id="KW-1185">Reference proteome</keyword>
<feature type="transmembrane region" description="Helical" evidence="1">
    <location>
        <begin position="29"/>
        <end position="47"/>
    </location>
</feature>
<keyword evidence="1" id="KW-0812">Transmembrane</keyword>
<evidence type="ECO:0000313" key="3">
    <source>
        <dbReference type="Proteomes" id="UP001232245"/>
    </source>
</evidence>
<protein>
    <submittedName>
        <fullName evidence="2">Uncharacterized protein</fullName>
    </submittedName>
</protein>
<dbReference type="RefSeq" id="WP_174881872.1">
    <property type="nucleotide sequence ID" value="NZ_CADEPK010000451.1"/>
</dbReference>
<organism evidence="2 3">
    <name type="scientific">Metabacillus niabensis</name>
    <dbReference type="NCBI Taxonomy" id="324854"/>
    <lineage>
        <taxon>Bacteria</taxon>
        <taxon>Bacillati</taxon>
        <taxon>Bacillota</taxon>
        <taxon>Bacilli</taxon>
        <taxon>Bacillales</taxon>
        <taxon>Bacillaceae</taxon>
        <taxon>Metabacillus</taxon>
    </lineage>
</organism>
<feature type="transmembrane region" description="Helical" evidence="1">
    <location>
        <begin position="7"/>
        <end position="23"/>
    </location>
</feature>
<evidence type="ECO:0000313" key="2">
    <source>
        <dbReference type="EMBL" id="MDQ0226847.1"/>
    </source>
</evidence>
<sequence>MKYLNYIILLIPVPFLFHFYEYGQHLKDQNAPFLFVGFLFFVTLAAITTRNMSFLKIFLLSIVQSLISFYLASKFIENDTYWFKPFDRDKVILITSFIYFLGQLLVRAILKWKKKS</sequence>
<feature type="transmembrane region" description="Helical" evidence="1">
    <location>
        <begin position="91"/>
        <end position="110"/>
    </location>
</feature>
<accession>A0ABT9Z3N9</accession>
<comment type="caution">
    <text evidence="2">The sequence shown here is derived from an EMBL/GenBank/DDBJ whole genome shotgun (WGS) entry which is preliminary data.</text>
</comment>
<keyword evidence="1" id="KW-0472">Membrane</keyword>
<gene>
    <name evidence="2" type="ORF">J2S02_003192</name>
</gene>
<dbReference type="EMBL" id="JAUSTZ010000006">
    <property type="protein sequence ID" value="MDQ0226847.1"/>
    <property type="molecule type" value="Genomic_DNA"/>
</dbReference>
<reference evidence="2 3" key="1">
    <citation type="submission" date="2023-07" db="EMBL/GenBank/DDBJ databases">
        <title>Genomic Encyclopedia of Type Strains, Phase IV (KMG-IV): sequencing the most valuable type-strain genomes for metagenomic binning, comparative biology and taxonomic classification.</title>
        <authorList>
            <person name="Goeker M."/>
        </authorList>
    </citation>
    <scope>NUCLEOTIDE SEQUENCE [LARGE SCALE GENOMIC DNA]</scope>
    <source>
        <strain evidence="2 3">DSM 17723</strain>
    </source>
</reference>
<proteinExistence type="predicted"/>
<dbReference type="Proteomes" id="UP001232245">
    <property type="component" value="Unassembled WGS sequence"/>
</dbReference>
<evidence type="ECO:0000256" key="1">
    <source>
        <dbReference type="SAM" id="Phobius"/>
    </source>
</evidence>